<evidence type="ECO:0000259" key="1">
    <source>
        <dbReference type="Pfam" id="PF09820"/>
    </source>
</evidence>
<feature type="domain" description="AAA-ATPase-like" evidence="1">
    <location>
        <begin position="6"/>
        <end position="202"/>
    </location>
</feature>
<evidence type="ECO:0000313" key="3">
    <source>
        <dbReference type="Proteomes" id="UP000033047"/>
    </source>
</evidence>
<dbReference type="InterPro" id="IPR012547">
    <property type="entry name" value="PDDEXK_9"/>
</dbReference>
<dbReference type="Proteomes" id="UP000033047">
    <property type="component" value="Unassembled WGS sequence"/>
</dbReference>
<comment type="caution">
    <text evidence="2">The sequence shown here is derived from an EMBL/GenBank/DDBJ whole genome shotgun (WGS) entry which is preliminary data.</text>
</comment>
<sequence length="539" mass="62786">MSKLYPIGIQNFEKLRKDGYFYVDKTALLYRLVKTGSYYFLSRPRRFGKSLMISTLQAYFEGKKELFEGLAIEQLEKDWVKRPVLHLDLNIEKYNTPESLDKILNDTLVQWEELYGTRPSETSFSLRFAGIIRRACEKSGERVAILVDEYDKPMLQAIGDVELQKAFRTTLKPFYGVLKSMDGYIKFALLTGVTKFGKVSVFSDLNNLNDISMDDLYVELCGITEKEIHTNFEDELHELADAQKMSYEDVCRELKACYDGYHFVENSIGIYNPFSLLNTFLKMKFGSYWFETGTPSYLVELLKRHNYDLYRMAHEETNADILNSIDSESTNPIPVIYQSGYLTIKGYDPRFGMYRLGFPNREVEEGFLKYLMPFYANADKVDSPFQIQKFVNEVETGQVDAFFRRLSSLMADTPYELVRDLELHYQNILFIVFKLVGFYVKAEYHTSEGRVDLVLQTDKYTYVMEFKFDSTAEEALRQINEKHYARPFEADTTRTLYKIGINFSSKTRNIEKWLVETVDPAVNGNRDRGKGDGESEEIR</sequence>
<dbReference type="AlphaFoldDB" id="A0A0F5J7E2"/>
<dbReference type="RefSeq" id="WP_046146667.1">
    <property type="nucleotide sequence ID" value="NZ_KQ033913.1"/>
</dbReference>
<dbReference type="PANTHER" id="PTHR34825">
    <property type="entry name" value="CONSERVED PROTEIN, WITH A WEAK D-GALACTARATE DEHYDRATASE/ALTRONATE HYDROLASE DOMAIN"/>
    <property type="match status" value="1"/>
</dbReference>
<dbReference type="Pfam" id="PF09820">
    <property type="entry name" value="AAA-ATPase_like"/>
    <property type="match status" value="1"/>
</dbReference>
<dbReference type="PANTHER" id="PTHR34825:SF1">
    <property type="entry name" value="AAA-ATPASE-LIKE DOMAIN-CONTAINING PROTEIN"/>
    <property type="match status" value="1"/>
</dbReference>
<dbReference type="InterPro" id="IPR018631">
    <property type="entry name" value="AAA-ATPase-like_dom"/>
</dbReference>
<protein>
    <recommendedName>
        <fullName evidence="1">AAA-ATPase-like domain-containing protein</fullName>
    </recommendedName>
</protein>
<dbReference type="EMBL" id="AQHV01000014">
    <property type="protein sequence ID" value="KKB53405.1"/>
    <property type="molecule type" value="Genomic_DNA"/>
</dbReference>
<evidence type="ECO:0000313" key="2">
    <source>
        <dbReference type="EMBL" id="KKB53405.1"/>
    </source>
</evidence>
<dbReference type="STRING" id="927665.HMPREF1535_02946"/>
<proteinExistence type="predicted"/>
<reference evidence="2 3" key="1">
    <citation type="submission" date="2013-04" db="EMBL/GenBank/DDBJ databases">
        <title>The Genome Sequence of Parabacteroides goldsteinii DSM 19448.</title>
        <authorList>
            <consortium name="The Broad Institute Genomics Platform"/>
            <person name="Earl A."/>
            <person name="Ward D."/>
            <person name="Feldgarden M."/>
            <person name="Gevers D."/>
            <person name="Martens E."/>
            <person name="Sakamoto M."/>
            <person name="Benno Y."/>
            <person name="Song Y."/>
            <person name="Liu C."/>
            <person name="Lee J."/>
            <person name="Bolanos M."/>
            <person name="Vaisanen M.L."/>
            <person name="Finegold S.M."/>
            <person name="Walker B."/>
            <person name="Young S."/>
            <person name="Zeng Q."/>
            <person name="Gargeya S."/>
            <person name="Fitzgerald M."/>
            <person name="Haas B."/>
            <person name="Abouelleil A."/>
            <person name="Allen A.W."/>
            <person name="Alvarado L."/>
            <person name="Arachchi H.M."/>
            <person name="Berlin A.M."/>
            <person name="Chapman S.B."/>
            <person name="Gainer-Dewar J."/>
            <person name="Goldberg J."/>
            <person name="Griggs A."/>
            <person name="Gujja S."/>
            <person name="Hansen M."/>
            <person name="Howarth C."/>
            <person name="Imamovic A."/>
            <person name="Ireland A."/>
            <person name="Larimer J."/>
            <person name="McCowan C."/>
            <person name="Murphy C."/>
            <person name="Pearson M."/>
            <person name="Poon T.W."/>
            <person name="Priest M."/>
            <person name="Roberts A."/>
            <person name="Saif S."/>
            <person name="Shea T."/>
            <person name="Sisk P."/>
            <person name="Sykes S."/>
            <person name="Wortman J."/>
            <person name="Nusbaum C."/>
            <person name="Birren B."/>
        </authorList>
    </citation>
    <scope>NUCLEOTIDE SEQUENCE [LARGE SCALE GENOMIC DNA]</scope>
    <source>
        <strain evidence="2 3">DSM 19448</strain>
    </source>
</reference>
<dbReference type="PATRIC" id="fig|927665.4.peg.3023"/>
<name>A0A0F5J7E2_9BACT</name>
<accession>A0A0F5J7E2</accession>
<dbReference type="HOGENOM" id="CLU_021114_0_1_10"/>
<dbReference type="Pfam" id="PF08011">
    <property type="entry name" value="PDDEXK_9"/>
    <property type="match status" value="1"/>
</dbReference>
<gene>
    <name evidence="2" type="ORF">HMPREF1535_02946</name>
</gene>
<organism evidence="2 3">
    <name type="scientific">Parabacteroides goldsteinii DSM 19448 = WAL 12034</name>
    <dbReference type="NCBI Taxonomy" id="927665"/>
    <lineage>
        <taxon>Bacteria</taxon>
        <taxon>Pseudomonadati</taxon>
        <taxon>Bacteroidota</taxon>
        <taxon>Bacteroidia</taxon>
        <taxon>Bacteroidales</taxon>
        <taxon>Tannerellaceae</taxon>
        <taxon>Parabacteroides</taxon>
    </lineage>
</organism>